<evidence type="ECO:0000256" key="5">
    <source>
        <dbReference type="ARBA" id="ARBA00022692"/>
    </source>
</evidence>
<keyword evidence="7" id="KW-1133">Transmembrane helix</keyword>
<dbReference type="OrthoDB" id="5574088at2"/>
<evidence type="ECO:0000256" key="9">
    <source>
        <dbReference type="SAM" id="MobiDB-lite"/>
    </source>
</evidence>
<evidence type="ECO:0000256" key="4">
    <source>
        <dbReference type="ARBA" id="ARBA00022519"/>
    </source>
</evidence>
<comment type="subcellular location">
    <subcellularLocation>
        <location evidence="1">Cell inner membrane</location>
    </subcellularLocation>
</comment>
<name>A0A1I3WBA2_9GAMM</name>
<organism evidence="11 12">
    <name type="scientific">Marinobacter persicus</name>
    <dbReference type="NCBI Taxonomy" id="930118"/>
    <lineage>
        <taxon>Bacteria</taxon>
        <taxon>Pseudomonadati</taxon>
        <taxon>Pseudomonadota</taxon>
        <taxon>Gammaproteobacteria</taxon>
        <taxon>Pseudomonadales</taxon>
        <taxon>Marinobacteraceae</taxon>
        <taxon>Marinobacter</taxon>
    </lineage>
</organism>
<evidence type="ECO:0000313" key="11">
    <source>
        <dbReference type="EMBL" id="SFK04954.1"/>
    </source>
</evidence>
<dbReference type="Gene3D" id="2.30.30.830">
    <property type="match status" value="1"/>
</dbReference>
<dbReference type="InterPro" id="IPR024961">
    <property type="entry name" value="T2SS_GspC_N"/>
</dbReference>
<feature type="region of interest" description="Disordered" evidence="9">
    <location>
        <begin position="157"/>
        <end position="215"/>
    </location>
</feature>
<feature type="compositionally biased region" description="Polar residues" evidence="9">
    <location>
        <begin position="157"/>
        <end position="193"/>
    </location>
</feature>
<dbReference type="AlphaFoldDB" id="A0A1I3WBA2"/>
<keyword evidence="2" id="KW-0813">Transport</keyword>
<sequence length="215" mass="23268">MPTFDHQRLPTLLAAMALAGMLTTTIWQVYQFWQQEENVVATESVTVANTPLAINTAPATRLADLELFGAPVSPQLTASPTETANLPSTNLRLTLRGALAADGTFPGSALVEDQTGKTEAYLVGDTLPGNARLKAVLPNRVIIERDGVLENLLFPETDNQQGLTPETVSNTNNSNDAPLVDTSPSAQGVSTGDQTRREEVHQRLQQLREQLQDRP</sequence>
<evidence type="ECO:0000256" key="3">
    <source>
        <dbReference type="ARBA" id="ARBA00022475"/>
    </source>
</evidence>
<evidence type="ECO:0000256" key="2">
    <source>
        <dbReference type="ARBA" id="ARBA00022448"/>
    </source>
</evidence>
<feature type="domain" description="Type II secretion system protein GspC N-terminal" evidence="10">
    <location>
        <begin position="13"/>
        <end position="153"/>
    </location>
</feature>
<evidence type="ECO:0000313" key="12">
    <source>
        <dbReference type="Proteomes" id="UP000199445"/>
    </source>
</evidence>
<evidence type="ECO:0000259" key="10">
    <source>
        <dbReference type="Pfam" id="PF11356"/>
    </source>
</evidence>
<evidence type="ECO:0000256" key="8">
    <source>
        <dbReference type="ARBA" id="ARBA00023136"/>
    </source>
</evidence>
<accession>A0A1I3WBA2</accession>
<keyword evidence="3" id="KW-1003">Cell membrane</keyword>
<dbReference type="GO" id="GO:0015031">
    <property type="term" value="P:protein transport"/>
    <property type="evidence" value="ECO:0007669"/>
    <property type="project" value="UniProtKB-KW"/>
</dbReference>
<dbReference type="Proteomes" id="UP000199445">
    <property type="component" value="Unassembled WGS sequence"/>
</dbReference>
<dbReference type="EMBL" id="FOSC01000009">
    <property type="protein sequence ID" value="SFK04954.1"/>
    <property type="molecule type" value="Genomic_DNA"/>
</dbReference>
<keyword evidence="5" id="KW-0812">Transmembrane</keyword>
<proteinExistence type="predicted"/>
<evidence type="ECO:0000256" key="7">
    <source>
        <dbReference type="ARBA" id="ARBA00022989"/>
    </source>
</evidence>
<keyword evidence="6" id="KW-0653">Protein transport</keyword>
<dbReference type="Pfam" id="PF11356">
    <property type="entry name" value="T2SSC"/>
    <property type="match status" value="1"/>
</dbReference>
<keyword evidence="8" id="KW-0472">Membrane</keyword>
<evidence type="ECO:0000256" key="6">
    <source>
        <dbReference type="ARBA" id="ARBA00022927"/>
    </source>
</evidence>
<keyword evidence="12" id="KW-1185">Reference proteome</keyword>
<evidence type="ECO:0000256" key="1">
    <source>
        <dbReference type="ARBA" id="ARBA00004533"/>
    </source>
</evidence>
<dbReference type="GO" id="GO:0005886">
    <property type="term" value="C:plasma membrane"/>
    <property type="evidence" value="ECO:0007669"/>
    <property type="project" value="UniProtKB-SubCell"/>
</dbReference>
<protein>
    <submittedName>
        <fullName evidence="11">General secretion pathway protein C</fullName>
    </submittedName>
</protein>
<gene>
    <name evidence="11" type="ORF">SAMN05216429_109125</name>
</gene>
<keyword evidence="4" id="KW-0997">Cell inner membrane</keyword>
<reference evidence="11 12" key="1">
    <citation type="submission" date="2016-10" db="EMBL/GenBank/DDBJ databases">
        <authorList>
            <person name="de Groot N.N."/>
        </authorList>
    </citation>
    <scope>NUCLEOTIDE SEQUENCE [LARGE SCALE GENOMIC DNA]</scope>
    <source>
        <strain evidence="11 12">IBRC-M 10445</strain>
    </source>
</reference>